<evidence type="ECO:0000256" key="1">
    <source>
        <dbReference type="ARBA" id="ARBA00007367"/>
    </source>
</evidence>
<protein>
    <submittedName>
        <fullName evidence="3">Uncharacterized protein</fullName>
    </submittedName>
</protein>
<keyword evidence="4" id="KW-1185">Reference proteome</keyword>
<dbReference type="GO" id="GO:0098662">
    <property type="term" value="P:inorganic cation transmembrane transport"/>
    <property type="evidence" value="ECO:0007669"/>
    <property type="project" value="TreeGrafter"/>
</dbReference>
<dbReference type="InterPro" id="IPR051843">
    <property type="entry name" value="CPA1_transporter"/>
</dbReference>
<sequence length="78" mass="7932">MRTIVAAVAPAVVVPCLFRLRSKGYGVAKGIPTLIIAVASIGDSTSVAIFGVIKSIMFSDTSVTSIIIQGPISIIGGN</sequence>
<evidence type="ECO:0000256" key="2">
    <source>
        <dbReference type="SAM" id="Phobius"/>
    </source>
</evidence>
<comment type="similarity">
    <text evidence="1">Belongs to the monovalent cation:proton antiporter 1 (CPA1) transporter (TC 2.A.36) family.</text>
</comment>
<accession>A0AAV8WUG2</accession>
<dbReference type="EMBL" id="JANEYF010004907">
    <property type="protein sequence ID" value="KAJ8929705.1"/>
    <property type="molecule type" value="Genomic_DNA"/>
</dbReference>
<keyword evidence="2" id="KW-1133">Transmembrane helix</keyword>
<dbReference type="AlphaFoldDB" id="A0AAV8WUG2"/>
<comment type="caution">
    <text evidence="3">The sequence shown here is derived from an EMBL/GenBank/DDBJ whole genome shotgun (WGS) entry which is preliminary data.</text>
</comment>
<keyword evidence="2" id="KW-0812">Transmembrane</keyword>
<proteinExistence type="inferred from homology"/>
<feature type="transmembrane region" description="Helical" evidence="2">
    <location>
        <begin position="35"/>
        <end position="53"/>
    </location>
</feature>
<keyword evidence="2" id="KW-0472">Membrane</keyword>
<name>A0AAV8WUG2_9CUCU</name>
<dbReference type="PANTHER" id="PTHR31102">
    <property type="match status" value="1"/>
</dbReference>
<dbReference type="PANTHER" id="PTHR31102:SF1">
    <property type="entry name" value="CATION_H+ EXCHANGER DOMAIN-CONTAINING PROTEIN"/>
    <property type="match status" value="1"/>
</dbReference>
<reference evidence="3" key="1">
    <citation type="journal article" date="2023" name="Insect Mol. Biol.">
        <title>Genome sequencing provides insights into the evolution of gene families encoding plant cell wall-degrading enzymes in longhorned beetles.</title>
        <authorList>
            <person name="Shin N.R."/>
            <person name="Okamura Y."/>
            <person name="Kirsch R."/>
            <person name="Pauchet Y."/>
        </authorList>
    </citation>
    <scope>NUCLEOTIDE SEQUENCE</scope>
    <source>
        <strain evidence="3">RBIC_L_NR</strain>
    </source>
</reference>
<evidence type="ECO:0000313" key="4">
    <source>
        <dbReference type="Proteomes" id="UP001162156"/>
    </source>
</evidence>
<organism evidence="3 4">
    <name type="scientific">Rhamnusium bicolor</name>
    <dbReference type="NCBI Taxonomy" id="1586634"/>
    <lineage>
        <taxon>Eukaryota</taxon>
        <taxon>Metazoa</taxon>
        <taxon>Ecdysozoa</taxon>
        <taxon>Arthropoda</taxon>
        <taxon>Hexapoda</taxon>
        <taxon>Insecta</taxon>
        <taxon>Pterygota</taxon>
        <taxon>Neoptera</taxon>
        <taxon>Endopterygota</taxon>
        <taxon>Coleoptera</taxon>
        <taxon>Polyphaga</taxon>
        <taxon>Cucujiformia</taxon>
        <taxon>Chrysomeloidea</taxon>
        <taxon>Cerambycidae</taxon>
        <taxon>Lepturinae</taxon>
        <taxon>Rhagiini</taxon>
        <taxon>Rhamnusium</taxon>
    </lineage>
</organism>
<evidence type="ECO:0000313" key="3">
    <source>
        <dbReference type="EMBL" id="KAJ8929705.1"/>
    </source>
</evidence>
<gene>
    <name evidence="3" type="ORF">NQ314_017579</name>
</gene>
<dbReference type="Proteomes" id="UP001162156">
    <property type="component" value="Unassembled WGS sequence"/>
</dbReference>